<gene>
    <name evidence="1" type="ORF">ACFQ03_05030</name>
</gene>
<dbReference type="RefSeq" id="WP_379286516.1">
    <property type="nucleotide sequence ID" value="NZ_JBHTIU010000013.1"/>
</dbReference>
<dbReference type="Proteomes" id="UP001597120">
    <property type="component" value="Unassembled WGS sequence"/>
</dbReference>
<protein>
    <recommendedName>
        <fullName evidence="3">Carbohydrate-binding domain-containing protein</fullName>
    </recommendedName>
</protein>
<sequence>MIKATNRWIAILWVLVLCGSIWINTGYASSDGKKVYEVTYATEDLSTPDRWMQSSYFNNPQYKDTRFENYTNLAPIPPGGEHETAFYMVYREDGLYMFVQSKEPEIDENGQPVENSLEIFIATGEGDLPYHQIIIPTSGSPIEYYEWQSEFRHNRPLKGSVQINSQPIPGGWGTVVIVPWEVVYDAIPIDGGNWQFNLIRWSSVDGQTWGGKVHQTGQFNLLHFQQPTTDQRMAIQKHMLTKAWNKFRSTSEALTEYWLNNPETSETAFYRQCVLPLLVKGNAHEAKMRNLDRLNAQQINQLFQNVPYWMELRYNVDDQRQKYIRNLLLRGNPPS</sequence>
<evidence type="ECO:0000313" key="2">
    <source>
        <dbReference type="Proteomes" id="UP001597120"/>
    </source>
</evidence>
<reference evidence="2" key="1">
    <citation type="journal article" date="2019" name="Int. J. Syst. Evol. Microbiol.">
        <title>The Global Catalogue of Microorganisms (GCM) 10K type strain sequencing project: providing services to taxonomists for standard genome sequencing and annotation.</title>
        <authorList>
            <consortium name="The Broad Institute Genomics Platform"/>
            <consortium name="The Broad Institute Genome Sequencing Center for Infectious Disease"/>
            <person name="Wu L."/>
            <person name="Ma J."/>
        </authorList>
    </citation>
    <scope>NUCLEOTIDE SEQUENCE [LARGE SCALE GENOMIC DNA]</scope>
    <source>
        <strain evidence="2">CCUG 57263</strain>
    </source>
</reference>
<evidence type="ECO:0000313" key="1">
    <source>
        <dbReference type="EMBL" id="MFD0868502.1"/>
    </source>
</evidence>
<dbReference type="SUPFAM" id="SSF49344">
    <property type="entry name" value="CBD9-like"/>
    <property type="match status" value="1"/>
</dbReference>
<evidence type="ECO:0008006" key="3">
    <source>
        <dbReference type="Google" id="ProtNLM"/>
    </source>
</evidence>
<name>A0ABW3D7X6_9BACL</name>
<keyword evidence="2" id="KW-1185">Reference proteome</keyword>
<organism evidence="1 2">
    <name type="scientific">Paenibacillus residui</name>
    <dbReference type="NCBI Taxonomy" id="629724"/>
    <lineage>
        <taxon>Bacteria</taxon>
        <taxon>Bacillati</taxon>
        <taxon>Bacillota</taxon>
        <taxon>Bacilli</taxon>
        <taxon>Bacillales</taxon>
        <taxon>Paenibacillaceae</taxon>
        <taxon>Paenibacillus</taxon>
    </lineage>
</organism>
<proteinExistence type="predicted"/>
<dbReference type="EMBL" id="JBHTIU010000013">
    <property type="protein sequence ID" value="MFD0868502.1"/>
    <property type="molecule type" value="Genomic_DNA"/>
</dbReference>
<accession>A0ABW3D7X6</accession>
<comment type="caution">
    <text evidence="1">The sequence shown here is derived from an EMBL/GenBank/DDBJ whole genome shotgun (WGS) entry which is preliminary data.</text>
</comment>
<dbReference type="Gene3D" id="2.60.40.1190">
    <property type="match status" value="1"/>
</dbReference>